<evidence type="ECO:0000313" key="2">
    <source>
        <dbReference type="Proteomes" id="UP000241394"/>
    </source>
</evidence>
<accession>A0A2R6R483</accession>
<dbReference type="AlphaFoldDB" id="A0A2R6R483"/>
<dbReference type="EMBL" id="NKQK01000009">
    <property type="protein sequence ID" value="PSS20823.1"/>
    <property type="molecule type" value="Genomic_DNA"/>
</dbReference>
<dbReference type="InParanoid" id="A0A2R6R483"/>
<evidence type="ECO:0000313" key="1">
    <source>
        <dbReference type="EMBL" id="PSS20823.1"/>
    </source>
</evidence>
<comment type="caution">
    <text evidence="1">The sequence shown here is derived from an EMBL/GenBank/DDBJ whole genome shotgun (WGS) entry which is preliminary data.</text>
</comment>
<protein>
    <submittedName>
        <fullName evidence="1">Fanconi anemia group M protein</fullName>
    </submittedName>
</protein>
<dbReference type="OrthoDB" id="2449818at2759"/>
<dbReference type="STRING" id="1590841.A0A2R6R483"/>
<reference evidence="1 2" key="1">
    <citation type="submission" date="2017-07" db="EMBL/GenBank/DDBJ databases">
        <title>An improved, manually edited Actinidia chinensis var. chinensis (kiwifruit) genome highlights the challenges associated with draft genomes and gene prediction in plants.</title>
        <authorList>
            <person name="Pilkington S."/>
            <person name="Crowhurst R."/>
            <person name="Hilario E."/>
            <person name="Nardozza S."/>
            <person name="Fraser L."/>
            <person name="Peng Y."/>
            <person name="Gunaseelan K."/>
            <person name="Simpson R."/>
            <person name="Tahir J."/>
            <person name="Deroles S."/>
            <person name="Templeton K."/>
            <person name="Luo Z."/>
            <person name="Davy M."/>
            <person name="Cheng C."/>
            <person name="Mcneilage M."/>
            <person name="Scaglione D."/>
            <person name="Liu Y."/>
            <person name="Zhang Q."/>
            <person name="Datson P."/>
            <person name="De Silva N."/>
            <person name="Gardiner S."/>
            <person name="Bassett H."/>
            <person name="Chagne D."/>
            <person name="Mccallum J."/>
            <person name="Dzierzon H."/>
            <person name="Deng C."/>
            <person name="Wang Y.-Y."/>
            <person name="Barron N."/>
            <person name="Manako K."/>
            <person name="Bowen J."/>
            <person name="Foster T."/>
            <person name="Erridge Z."/>
            <person name="Tiffin H."/>
            <person name="Waite C."/>
            <person name="Davies K."/>
            <person name="Grierson E."/>
            <person name="Laing W."/>
            <person name="Kirk R."/>
            <person name="Chen X."/>
            <person name="Wood M."/>
            <person name="Montefiori M."/>
            <person name="Brummell D."/>
            <person name="Schwinn K."/>
            <person name="Catanach A."/>
            <person name="Fullerton C."/>
            <person name="Li D."/>
            <person name="Meiyalaghan S."/>
            <person name="Nieuwenhuizen N."/>
            <person name="Read N."/>
            <person name="Prakash R."/>
            <person name="Hunter D."/>
            <person name="Zhang H."/>
            <person name="Mckenzie M."/>
            <person name="Knabel M."/>
            <person name="Harris A."/>
            <person name="Allan A."/>
            <person name="Chen A."/>
            <person name="Janssen B."/>
            <person name="Plunkett B."/>
            <person name="Dwamena C."/>
            <person name="Voogd C."/>
            <person name="Leif D."/>
            <person name="Lafferty D."/>
            <person name="Souleyre E."/>
            <person name="Varkonyi-Gasic E."/>
            <person name="Gambi F."/>
            <person name="Hanley J."/>
            <person name="Yao J.-L."/>
            <person name="Cheung J."/>
            <person name="David K."/>
            <person name="Warren B."/>
            <person name="Marsh K."/>
            <person name="Snowden K."/>
            <person name="Lin-Wang K."/>
            <person name="Brian L."/>
            <person name="Martinez-Sanchez M."/>
            <person name="Wang M."/>
            <person name="Ileperuma N."/>
            <person name="Macnee N."/>
            <person name="Campin R."/>
            <person name="Mcatee P."/>
            <person name="Drummond R."/>
            <person name="Espley R."/>
            <person name="Ireland H."/>
            <person name="Wu R."/>
            <person name="Atkinson R."/>
            <person name="Karunairetnam S."/>
            <person name="Bulley S."/>
            <person name="Chunkath S."/>
            <person name="Hanley Z."/>
            <person name="Storey R."/>
            <person name="Thrimawithana A."/>
            <person name="Thomson S."/>
            <person name="David C."/>
            <person name="Testolin R."/>
        </authorList>
    </citation>
    <scope>NUCLEOTIDE SEQUENCE [LARGE SCALE GENOMIC DNA]</scope>
    <source>
        <strain evidence="2">cv. Red5</strain>
        <tissue evidence="1">Young leaf</tissue>
    </source>
</reference>
<dbReference type="InterPro" id="IPR039685">
    <property type="entry name" value="FANCE"/>
</dbReference>
<name>A0A2R6R483_ACTCC</name>
<dbReference type="PANTHER" id="PTHR32094">
    <property type="entry name" value="FANCONI ANEMIA GROUP E PROTEIN"/>
    <property type="match status" value="1"/>
</dbReference>
<organism evidence="1 2">
    <name type="scientific">Actinidia chinensis var. chinensis</name>
    <name type="common">Chinese soft-hair kiwi</name>
    <dbReference type="NCBI Taxonomy" id="1590841"/>
    <lineage>
        <taxon>Eukaryota</taxon>
        <taxon>Viridiplantae</taxon>
        <taxon>Streptophyta</taxon>
        <taxon>Embryophyta</taxon>
        <taxon>Tracheophyta</taxon>
        <taxon>Spermatophyta</taxon>
        <taxon>Magnoliopsida</taxon>
        <taxon>eudicotyledons</taxon>
        <taxon>Gunneridae</taxon>
        <taxon>Pentapetalae</taxon>
        <taxon>asterids</taxon>
        <taxon>Ericales</taxon>
        <taxon>Actinidiaceae</taxon>
        <taxon>Actinidia</taxon>
    </lineage>
</organism>
<gene>
    <name evidence="1" type="ORF">CEY00_Acc09863</name>
</gene>
<dbReference type="Proteomes" id="UP000241394">
    <property type="component" value="Chromosome LG9"/>
</dbReference>
<sequence length="141" mass="16663">MLATLITTQKDADVQGHRVWFVNWIWPFNRIMWIQTLPNSVQSRVLSFLTLEHRRFYRQNLAKFARNVLSEAEGLDCWVKKAAHQLLDKESEPSYKWVSCLNLDSEEERFVKEFESLRDWLKDKASSNGSISRDELNSNMP</sequence>
<dbReference type="GO" id="GO:0043240">
    <property type="term" value="C:Fanconi anaemia nuclear complex"/>
    <property type="evidence" value="ECO:0007669"/>
    <property type="project" value="InterPro"/>
</dbReference>
<dbReference type="PANTHER" id="PTHR32094:SF5">
    <property type="entry name" value="FANCONI ANEMIA GROUP E PROTEIN"/>
    <property type="match status" value="1"/>
</dbReference>
<dbReference type="GO" id="GO:0036297">
    <property type="term" value="P:interstrand cross-link repair"/>
    <property type="evidence" value="ECO:0007669"/>
    <property type="project" value="InterPro"/>
</dbReference>
<dbReference type="Gramene" id="PSS20823">
    <property type="protein sequence ID" value="PSS20823"/>
    <property type="gene ID" value="CEY00_Acc09863"/>
</dbReference>
<reference evidence="2" key="2">
    <citation type="journal article" date="2018" name="BMC Genomics">
        <title>A manually annotated Actinidia chinensis var. chinensis (kiwifruit) genome highlights the challenges associated with draft genomes and gene prediction in plants.</title>
        <authorList>
            <person name="Pilkington S.M."/>
            <person name="Crowhurst R."/>
            <person name="Hilario E."/>
            <person name="Nardozza S."/>
            <person name="Fraser L."/>
            <person name="Peng Y."/>
            <person name="Gunaseelan K."/>
            <person name="Simpson R."/>
            <person name="Tahir J."/>
            <person name="Deroles S.C."/>
            <person name="Templeton K."/>
            <person name="Luo Z."/>
            <person name="Davy M."/>
            <person name="Cheng C."/>
            <person name="McNeilage M."/>
            <person name="Scaglione D."/>
            <person name="Liu Y."/>
            <person name="Zhang Q."/>
            <person name="Datson P."/>
            <person name="De Silva N."/>
            <person name="Gardiner S.E."/>
            <person name="Bassett H."/>
            <person name="Chagne D."/>
            <person name="McCallum J."/>
            <person name="Dzierzon H."/>
            <person name="Deng C."/>
            <person name="Wang Y.Y."/>
            <person name="Barron L."/>
            <person name="Manako K."/>
            <person name="Bowen J."/>
            <person name="Foster T.M."/>
            <person name="Erridge Z.A."/>
            <person name="Tiffin H."/>
            <person name="Waite C.N."/>
            <person name="Davies K.M."/>
            <person name="Grierson E.P."/>
            <person name="Laing W.A."/>
            <person name="Kirk R."/>
            <person name="Chen X."/>
            <person name="Wood M."/>
            <person name="Montefiori M."/>
            <person name="Brummell D.A."/>
            <person name="Schwinn K.E."/>
            <person name="Catanach A."/>
            <person name="Fullerton C."/>
            <person name="Li D."/>
            <person name="Meiyalaghan S."/>
            <person name="Nieuwenhuizen N."/>
            <person name="Read N."/>
            <person name="Prakash R."/>
            <person name="Hunter D."/>
            <person name="Zhang H."/>
            <person name="McKenzie M."/>
            <person name="Knabel M."/>
            <person name="Harris A."/>
            <person name="Allan A.C."/>
            <person name="Gleave A."/>
            <person name="Chen A."/>
            <person name="Janssen B.J."/>
            <person name="Plunkett B."/>
            <person name="Ampomah-Dwamena C."/>
            <person name="Voogd C."/>
            <person name="Leif D."/>
            <person name="Lafferty D."/>
            <person name="Souleyre E.J.F."/>
            <person name="Varkonyi-Gasic E."/>
            <person name="Gambi F."/>
            <person name="Hanley J."/>
            <person name="Yao J.L."/>
            <person name="Cheung J."/>
            <person name="David K.M."/>
            <person name="Warren B."/>
            <person name="Marsh K."/>
            <person name="Snowden K.C."/>
            <person name="Lin-Wang K."/>
            <person name="Brian L."/>
            <person name="Martinez-Sanchez M."/>
            <person name="Wang M."/>
            <person name="Ileperuma N."/>
            <person name="Macnee N."/>
            <person name="Campin R."/>
            <person name="McAtee P."/>
            <person name="Drummond R.S.M."/>
            <person name="Espley R.V."/>
            <person name="Ireland H.S."/>
            <person name="Wu R."/>
            <person name="Atkinson R.G."/>
            <person name="Karunairetnam S."/>
            <person name="Bulley S."/>
            <person name="Chunkath S."/>
            <person name="Hanley Z."/>
            <person name="Storey R."/>
            <person name="Thrimawithana A.H."/>
            <person name="Thomson S."/>
            <person name="David C."/>
            <person name="Testolin R."/>
            <person name="Huang H."/>
            <person name="Hellens R.P."/>
            <person name="Schaffer R.J."/>
        </authorList>
    </citation>
    <scope>NUCLEOTIDE SEQUENCE [LARGE SCALE GENOMIC DNA]</scope>
    <source>
        <strain evidence="2">cv. Red5</strain>
    </source>
</reference>
<keyword evidence="2" id="KW-1185">Reference proteome</keyword>
<proteinExistence type="predicted"/>